<accession>A0AAD5IFR9</accession>
<evidence type="ECO:0000313" key="2">
    <source>
        <dbReference type="EMBL" id="KAI9161493.1"/>
    </source>
</evidence>
<feature type="region of interest" description="Disordered" evidence="1">
    <location>
        <begin position="245"/>
        <end position="295"/>
    </location>
</feature>
<dbReference type="Pfam" id="PF14223">
    <property type="entry name" value="Retrotran_gag_2"/>
    <property type="match status" value="1"/>
</dbReference>
<organism evidence="2 3">
    <name type="scientific">Acer negundo</name>
    <name type="common">Box elder</name>
    <dbReference type="NCBI Taxonomy" id="4023"/>
    <lineage>
        <taxon>Eukaryota</taxon>
        <taxon>Viridiplantae</taxon>
        <taxon>Streptophyta</taxon>
        <taxon>Embryophyta</taxon>
        <taxon>Tracheophyta</taxon>
        <taxon>Spermatophyta</taxon>
        <taxon>Magnoliopsida</taxon>
        <taxon>eudicotyledons</taxon>
        <taxon>Gunneridae</taxon>
        <taxon>Pentapetalae</taxon>
        <taxon>rosids</taxon>
        <taxon>malvids</taxon>
        <taxon>Sapindales</taxon>
        <taxon>Sapindaceae</taxon>
        <taxon>Hippocastanoideae</taxon>
        <taxon>Acereae</taxon>
        <taxon>Acer</taxon>
    </lineage>
</organism>
<evidence type="ECO:0000256" key="1">
    <source>
        <dbReference type="SAM" id="MobiDB-lite"/>
    </source>
</evidence>
<name>A0AAD5IFR9_ACENE</name>
<dbReference type="PANTHER" id="PTHR47481">
    <property type="match status" value="1"/>
</dbReference>
<proteinExistence type="predicted"/>
<feature type="compositionally biased region" description="Low complexity" evidence="1">
    <location>
        <begin position="255"/>
        <end position="267"/>
    </location>
</feature>
<dbReference type="AlphaFoldDB" id="A0AAD5IFR9"/>
<keyword evidence="3" id="KW-1185">Reference proteome</keyword>
<sequence>MATSASSSSTAVTVISSSSSAYDVISSGKTIISINIAAQAPLKLTATNYRSWKLQFHTLLIGFDLMGFVDRTRPYPPTTITLGDTTTPNSAHHIWVRQDQLLLNAILGSISPSIIPFIASVKTVHDVWTALANIYAKPSRGHIMRLKGILTNISKGTQSITEYMQHAKSIANELAMLDAPENPEDLTVKILNGLGDEFKDTSSAVRARDSAISFEDYMKNSSILKHFLKQESTRNQRLPITTNYVAKPFSGGHQSNNNHRNYNNRSSTPQVTTKHGSQHTHTDDQNFSSQSFQNSAQRPGAKPYCGFCQLCNEQSHTAKRYVNFVESVFSHKTLHKSLPRSSTNTSPTWLSHETQVASVLVSHSHSSSDMASHETSRQNPSSSSRAWAAHPQYSLTSSAPMTVAPVQTTHQPTYSSITDPPHLITSAAPLHVAPVTTTPANLTTT</sequence>
<dbReference type="Proteomes" id="UP001064489">
    <property type="component" value="Chromosome 2"/>
</dbReference>
<feature type="compositionally biased region" description="Low complexity" evidence="1">
    <location>
        <begin position="285"/>
        <end position="295"/>
    </location>
</feature>
<reference evidence="2" key="1">
    <citation type="journal article" date="2022" name="Plant J.">
        <title>Strategies of tolerance reflected in two North American maple genomes.</title>
        <authorList>
            <person name="McEvoy S.L."/>
            <person name="Sezen U.U."/>
            <person name="Trouern-Trend A."/>
            <person name="McMahon S.M."/>
            <person name="Schaberg P.G."/>
            <person name="Yang J."/>
            <person name="Wegrzyn J.L."/>
            <person name="Swenson N.G."/>
        </authorList>
    </citation>
    <scope>NUCLEOTIDE SEQUENCE</scope>
    <source>
        <strain evidence="2">91603</strain>
    </source>
</reference>
<evidence type="ECO:0000313" key="3">
    <source>
        <dbReference type="Proteomes" id="UP001064489"/>
    </source>
</evidence>
<comment type="caution">
    <text evidence="2">The sequence shown here is derived from an EMBL/GenBank/DDBJ whole genome shotgun (WGS) entry which is preliminary data.</text>
</comment>
<gene>
    <name evidence="2" type="ORF">LWI28_017973</name>
</gene>
<feature type="compositionally biased region" description="Low complexity" evidence="1">
    <location>
        <begin position="361"/>
        <end position="370"/>
    </location>
</feature>
<dbReference type="PANTHER" id="PTHR47481:SF22">
    <property type="entry name" value="RETROTRANSPOSON GAG DOMAIN-CONTAINING PROTEIN"/>
    <property type="match status" value="1"/>
</dbReference>
<protein>
    <recommendedName>
        <fullName evidence="4">Retrotransposon Copia-like N-terminal domain-containing protein</fullName>
    </recommendedName>
</protein>
<reference evidence="2" key="2">
    <citation type="submission" date="2023-02" db="EMBL/GenBank/DDBJ databases">
        <authorList>
            <person name="Swenson N.G."/>
            <person name="Wegrzyn J.L."/>
            <person name="Mcevoy S.L."/>
        </authorList>
    </citation>
    <scope>NUCLEOTIDE SEQUENCE</scope>
    <source>
        <strain evidence="2">91603</strain>
        <tissue evidence="2">Leaf</tissue>
    </source>
</reference>
<dbReference type="EMBL" id="JAJSOW010000106">
    <property type="protein sequence ID" value="KAI9161493.1"/>
    <property type="molecule type" value="Genomic_DNA"/>
</dbReference>
<evidence type="ECO:0008006" key="4">
    <source>
        <dbReference type="Google" id="ProtNLM"/>
    </source>
</evidence>
<feature type="region of interest" description="Disordered" evidence="1">
    <location>
        <begin position="361"/>
        <end position="389"/>
    </location>
</feature>